<keyword evidence="4 7" id="KW-0547">Nucleotide-binding</keyword>
<dbReference type="NCBIfam" id="TIGR01499">
    <property type="entry name" value="folC"/>
    <property type="match status" value="1"/>
</dbReference>
<dbReference type="HOGENOM" id="CLU_015869_1_1_7"/>
<dbReference type="GO" id="GO:0005829">
    <property type="term" value="C:cytosol"/>
    <property type="evidence" value="ECO:0007669"/>
    <property type="project" value="TreeGrafter"/>
</dbReference>
<dbReference type="Gene3D" id="3.40.1190.10">
    <property type="entry name" value="Mur-like, catalytic domain"/>
    <property type="match status" value="1"/>
</dbReference>
<dbReference type="AlphaFoldDB" id="C8X0V4"/>
<evidence type="ECO:0000256" key="5">
    <source>
        <dbReference type="ARBA" id="ARBA00022840"/>
    </source>
</evidence>
<evidence type="ECO:0000256" key="4">
    <source>
        <dbReference type="ARBA" id="ARBA00022741"/>
    </source>
</evidence>
<dbReference type="Proteomes" id="UP000001052">
    <property type="component" value="Chromosome"/>
</dbReference>
<dbReference type="STRING" id="485915.Dret_0759"/>
<name>C8X0V4_DESRD</name>
<evidence type="ECO:0000256" key="7">
    <source>
        <dbReference type="PIRNR" id="PIRNR001563"/>
    </source>
</evidence>
<organism evidence="8 9">
    <name type="scientific">Desulfohalobium retbaense (strain ATCC 49708 / DSM 5692 / JCM 16813 / HR100)</name>
    <dbReference type="NCBI Taxonomy" id="485915"/>
    <lineage>
        <taxon>Bacteria</taxon>
        <taxon>Pseudomonadati</taxon>
        <taxon>Thermodesulfobacteriota</taxon>
        <taxon>Desulfovibrionia</taxon>
        <taxon>Desulfovibrionales</taxon>
        <taxon>Desulfohalobiaceae</taxon>
        <taxon>Desulfohalobium</taxon>
    </lineage>
</organism>
<dbReference type="OrthoDB" id="9809356at2"/>
<evidence type="ECO:0000256" key="3">
    <source>
        <dbReference type="ARBA" id="ARBA00022723"/>
    </source>
</evidence>
<keyword evidence="3" id="KW-0479">Metal-binding</keyword>
<dbReference type="InterPro" id="IPR001645">
    <property type="entry name" value="Folylpolyglutamate_synth"/>
</dbReference>
<dbReference type="KEGG" id="drt:Dret_0759"/>
<dbReference type="SUPFAM" id="SSF53244">
    <property type="entry name" value="MurD-like peptide ligases, peptide-binding domain"/>
    <property type="match status" value="1"/>
</dbReference>
<evidence type="ECO:0000313" key="9">
    <source>
        <dbReference type="Proteomes" id="UP000001052"/>
    </source>
</evidence>
<dbReference type="GO" id="GO:0005524">
    <property type="term" value="F:ATP binding"/>
    <property type="evidence" value="ECO:0007669"/>
    <property type="project" value="UniProtKB-KW"/>
</dbReference>
<comment type="similarity">
    <text evidence="1 7">Belongs to the folylpolyglutamate synthase family.</text>
</comment>
<reference evidence="8 9" key="2">
    <citation type="journal article" date="2010" name="Stand. Genomic Sci.">
        <title>Complete genome sequence of Desulfohalobium retbaense type strain (HR(100)).</title>
        <authorList>
            <person name="Spring S."/>
            <person name="Nolan M."/>
            <person name="Lapidus A."/>
            <person name="Glavina Del Rio T."/>
            <person name="Copeland A."/>
            <person name="Tice H."/>
            <person name="Cheng J.F."/>
            <person name="Lucas S."/>
            <person name="Land M."/>
            <person name="Chen F."/>
            <person name="Bruce D."/>
            <person name="Goodwin L."/>
            <person name="Pitluck S."/>
            <person name="Ivanova N."/>
            <person name="Mavromatis K."/>
            <person name="Mikhailova N."/>
            <person name="Pati A."/>
            <person name="Chen A."/>
            <person name="Palaniappan K."/>
            <person name="Hauser L."/>
            <person name="Chang Y.J."/>
            <person name="Jeffries C.D."/>
            <person name="Munk C."/>
            <person name="Kiss H."/>
            <person name="Chain P."/>
            <person name="Han C."/>
            <person name="Brettin T."/>
            <person name="Detter J.C."/>
            <person name="Schuler E."/>
            <person name="Goker M."/>
            <person name="Rohde M."/>
            <person name="Bristow J."/>
            <person name="Eisen J.A."/>
            <person name="Markowitz V."/>
            <person name="Hugenholtz P."/>
            <person name="Kyrpides N.C."/>
            <person name="Klenk H.P."/>
        </authorList>
    </citation>
    <scope>NUCLEOTIDE SEQUENCE [LARGE SCALE GENOMIC DNA]</scope>
    <source>
        <strain evidence="8 9">DSM 5692</strain>
    </source>
</reference>
<dbReference type="GO" id="GO:0004326">
    <property type="term" value="F:tetrahydrofolylpolyglutamate synthase activity"/>
    <property type="evidence" value="ECO:0007669"/>
    <property type="project" value="UniProtKB-EC"/>
</dbReference>
<dbReference type="PIRSF" id="PIRSF001563">
    <property type="entry name" value="Folylpolyglu_synth"/>
    <property type="match status" value="1"/>
</dbReference>
<keyword evidence="5 7" id="KW-0067">ATP-binding</keyword>
<protein>
    <submittedName>
        <fullName evidence="8">FolC bifunctional protein</fullName>
        <ecNumber evidence="8">6.3.2.17</ecNumber>
    </submittedName>
</protein>
<dbReference type="InterPro" id="IPR036615">
    <property type="entry name" value="Mur_ligase_C_dom_sf"/>
</dbReference>
<dbReference type="SUPFAM" id="SSF53623">
    <property type="entry name" value="MurD-like peptide ligases, catalytic domain"/>
    <property type="match status" value="1"/>
</dbReference>
<accession>C8X0V4</accession>
<evidence type="ECO:0000313" key="8">
    <source>
        <dbReference type="EMBL" id="ACV68051.1"/>
    </source>
</evidence>
<keyword evidence="9" id="KW-1185">Reference proteome</keyword>
<dbReference type="InterPro" id="IPR036565">
    <property type="entry name" value="Mur-like_cat_sf"/>
</dbReference>
<dbReference type="GO" id="GO:0046656">
    <property type="term" value="P:folic acid biosynthetic process"/>
    <property type="evidence" value="ECO:0007669"/>
    <property type="project" value="UniProtKB-KW"/>
</dbReference>
<dbReference type="EMBL" id="CP001734">
    <property type="protein sequence ID" value="ACV68051.1"/>
    <property type="molecule type" value="Genomic_DNA"/>
</dbReference>
<reference evidence="9" key="1">
    <citation type="submission" date="2009-09" db="EMBL/GenBank/DDBJ databases">
        <title>The complete chromosome of Desulfohalobium retbaense DSM 5692.</title>
        <authorList>
            <consortium name="US DOE Joint Genome Institute (JGI-PGF)"/>
            <person name="Lucas S."/>
            <person name="Copeland A."/>
            <person name="Lapidus A."/>
            <person name="Glavina del Rio T."/>
            <person name="Dalin E."/>
            <person name="Tice H."/>
            <person name="Bruce D."/>
            <person name="Goodwin L."/>
            <person name="Pitluck S."/>
            <person name="Kyrpides N."/>
            <person name="Mavromatis K."/>
            <person name="Ivanova N."/>
            <person name="Mikhailova N."/>
            <person name="Munk A.C."/>
            <person name="Brettin T."/>
            <person name="Detter J.C."/>
            <person name="Han C."/>
            <person name="Tapia R."/>
            <person name="Larimer F."/>
            <person name="Land M."/>
            <person name="Hauser L."/>
            <person name="Markowitz V."/>
            <person name="Cheng J.-F."/>
            <person name="Hugenholtz P."/>
            <person name="Woyke T."/>
            <person name="Wu D."/>
            <person name="Spring S."/>
            <person name="Klenk H.-P."/>
            <person name="Eisen J.A."/>
        </authorList>
    </citation>
    <scope>NUCLEOTIDE SEQUENCE [LARGE SCALE GENOMIC DNA]</scope>
    <source>
        <strain evidence="9">DSM 5692</strain>
    </source>
</reference>
<dbReference type="PANTHER" id="PTHR11136">
    <property type="entry name" value="FOLYLPOLYGLUTAMATE SYNTHASE-RELATED"/>
    <property type="match status" value="1"/>
</dbReference>
<keyword evidence="6" id="KW-0460">Magnesium</keyword>
<sequence>MTLFSSFAAFEAHVNTLGLFHMDLRLERMDRVLTCLERTRPQGLTLQVLGTNGKGSTSSMLEGLARAQGRRTGVFSSPHFVSLRERVRIDGALLDEQQWLRAANSVAACDPELTYFEWMTAVALELFAIHDVDVLILEAGLGGRHDATTAVAVDGTVVTPIGEDHENILGPGLERIAADKAGAFRPGVPVFSARQSAEVRNVLEGAAEKCRSPLRFVPSDPPCDVPSCLAERLPGTHQQDNFRLATLAWSACAKQLGAETSPAILRRGAQLAWLPGRLQWCRLGELEVLLDGAHNLPALECLQQFVEALEAPPRQLIFSCLSDKATAGLLEQIRQFNMDAVWVPEIAAGPRNLPARQLASQVGGTAVATLGHALQCAQEAGGRVLICGSLYLLAEFFRLHPRFLVPPTSDLST</sequence>
<evidence type="ECO:0000256" key="2">
    <source>
        <dbReference type="ARBA" id="ARBA00022598"/>
    </source>
</evidence>
<dbReference type="GO" id="GO:0008841">
    <property type="term" value="F:dihydrofolate synthase activity"/>
    <property type="evidence" value="ECO:0007669"/>
    <property type="project" value="UniProtKB-EC"/>
</dbReference>
<dbReference type="Gene3D" id="3.90.190.20">
    <property type="entry name" value="Mur ligase, C-terminal domain"/>
    <property type="match status" value="1"/>
</dbReference>
<evidence type="ECO:0000256" key="6">
    <source>
        <dbReference type="ARBA" id="ARBA00022842"/>
    </source>
</evidence>
<dbReference type="EC" id="6.3.2.17" evidence="8"/>
<dbReference type="RefSeq" id="WP_015751209.1">
    <property type="nucleotide sequence ID" value="NC_013223.1"/>
</dbReference>
<keyword evidence="2 7" id="KW-0436">Ligase</keyword>
<dbReference type="PANTHER" id="PTHR11136:SF0">
    <property type="entry name" value="DIHYDROFOLATE SYNTHETASE-RELATED"/>
    <property type="match status" value="1"/>
</dbReference>
<evidence type="ECO:0000256" key="1">
    <source>
        <dbReference type="ARBA" id="ARBA00008276"/>
    </source>
</evidence>
<dbReference type="GO" id="GO:0046872">
    <property type="term" value="F:metal ion binding"/>
    <property type="evidence" value="ECO:0007669"/>
    <property type="project" value="UniProtKB-KW"/>
</dbReference>
<dbReference type="eggNOG" id="COG0285">
    <property type="taxonomic scope" value="Bacteria"/>
</dbReference>
<proteinExistence type="inferred from homology"/>
<gene>
    <name evidence="8" type="ordered locus">Dret_0759</name>
</gene>